<feature type="domain" description="Armadillo-like helical" evidence="5">
    <location>
        <begin position="397"/>
        <end position="620"/>
    </location>
</feature>
<protein>
    <recommendedName>
        <fullName evidence="5">Armadillo-like helical domain-containing protein</fullName>
    </recommendedName>
</protein>
<reference evidence="6 7" key="1">
    <citation type="submission" date="2017-03" db="EMBL/GenBank/DDBJ databases">
        <title>Genomes of endolithic fungi from Antarctica.</title>
        <authorList>
            <person name="Coleine C."/>
            <person name="Masonjones S."/>
            <person name="Stajich J.E."/>
        </authorList>
    </citation>
    <scope>NUCLEOTIDE SEQUENCE [LARGE SCALE GENOMIC DNA]</scope>
    <source>
        <strain evidence="6 7">CCFEE 6315</strain>
    </source>
</reference>
<gene>
    <name evidence="6" type="ORF">B0A50_00965</name>
</gene>
<dbReference type="GO" id="GO:0005829">
    <property type="term" value="C:cytosol"/>
    <property type="evidence" value="ECO:0007669"/>
    <property type="project" value="TreeGrafter"/>
</dbReference>
<dbReference type="OrthoDB" id="2012278at2759"/>
<evidence type="ECO:0000313" key="7">
    <source>
        <dbReference type="Proteomes" id="UP000308549"/>
    </source>
</evidence>
<comment type="subcellular location">
    <subcellularLocation>
        <location evidence="1">Membrane</location>
    </subcellularLocation>
</comment>
<dbReference type="InterPro" id="IPR039868">
    <property type="entry name" value="ARMD3-like"/>
</dbReference>
<organism evidence="6 7">
    <name type="scientific">Salinomyces thailandicus</name>
    <dbReference type="NCBI Taxonomy" id="706561"/>
    <lineage>
        <taxon>Eukaryota</taxon>
        <taxon>Fungi</taxon>
        <taxon>Dikarya</taxon>
        <taxon>Ascomycota</taxon>
        <taxon>Pezizomycotina</taxon>
        <taxon>Dothideomycetes</taxon>
        <taxon>Dothideomycetidae</taxon>
        <taxon>Mycosphaerellales</taxon>
        <taxon>Teratosphaeriaceae</taxon>
        <taxon>Salinomyces</taxon>
    </lineage>
</organism>
<dbReference type="GO" id="GO:0016020">
    <property type="term" value="C:membrane"/>
    <property type="evidence" value="ECO:0007669"/>
    <property type="project" value="UniProtKB-SubCell"/>
</dbReference>
<evidence type="ECO:0000256" key="4">
    <source>
        <dbReference type="ARBA" id="ARBA00023136"/>
    </source>
</evidence>
<evidence type="ECO:0000256" key="1">
    <source>
        <dbReference type="ARBA" id="ARBA00004370"/>
    </source>
</evidence>
<accession>A0A4U0UBD7</accession>
<evidence type="ECO:0000259" key="5">
    <source>
        <dbReference type="SMART" id="SM01158"/>
    </source>
</evidence>
<dbReference type="InterPro" id="IPR013636">
    <property type="entry name" value="ARMH3_C"/>
</dbReference>
<keyword evidence="4" id="KW-0472">Membrane</keyword>
<dbReference type="EMBL" id="NAJL01000004">
    <property type="protein sequence ID" value="TKA32740.1"/>
    <property type="molecule type" value="Genomic_DNA"/>
</dbReference>
<dbReference type="SMART" id="SM01158">
    <property type="entry name" value="DUF1741"/>
    <property type="match status" value="1"/>
</dbReference>
<proteinExistence type="predicted"/>
<name>A0A4U0UBD7_9PEZI</name>
<keyword evidence="3" id="KW-1133">Transmembrane helix</keyword>
<evidence type="ECO:0000313" key="6">
    <source>
        <dbReference type="EMBL" id="TKA32740.1"/>
    </source>
</evidence>
<keyword evidence="7" id="KW-1185">Reference proteome</keyword>
<dbReference type="PANTHER" id="PTHR13608:SF3">
    <property type="entry name" value="ARMADILLO-LIKE HELICAL DOMAIN-CONTAINING PROTEIN 3"/>
    <property type="match status" value="1"/>
</dbReference>
<dbReference type="AlphaFoldDB" id="A0A4U0UBD7"/>
<evidence type="ECO:0000256" key="3">
    <source>
        <dbReference type="ARBA" id="ARBA00022989"/>
    </source>
</evidence>
<keyword evidence="2" id="KW-0812">Transmembrane</keyword>
<evidence type="ECO:0000256" key="2">
    <source>
        <dbReference type="ARBA" id="ARBA00022692"/>
    </source>
</evidence>
<dbReference type="PANTHER" id="PTHR13608">
    <property type="entry name" value="ARMADILLO-LIKE HELICAL DOMAIN-CONTAINING PROTEIN 3"/>
    <property type="match status" value="1"/>
</dbReference>
<comment type="caution">
    <text evidence="6">The sequence shown here is derived from an EMBL/GenBank/DDBJ whole genome shotgun (WGS) entry which is preliminary data.</text>
</comment>
<dbReference type="Pfam" id="PF08427">
    <property type="entry name" value="ARMH3_C"/>
    <property type="match status" value="1"/>
</dbReference>
<dbReference type="Proteomes" id="UP000308549">
    <property type="component" value="Unassembled WGS sequence"/>
</dbReference>
<sequence length="625" mass="70249">MEQSPLTQQARPDVFEPKIVGLYRQLFTEAEEDEKLEGFWRELFLLRPDIPRLRQALDETDADSLLQVQHQPQQLLHYAIDTLKTRQAPADENALDTLTVFFAIVLAKKYTNPSADIIEILAGLDRVDAVFTELVAALDHAIKDGRTISIRQKAVRTAIAVVSGGYQTALVSYFIHRDFFPALMKMVHQLENPLQASEPFLLAGLLANYNKFEVHNQYRVRFADFVNHETMDRVIESVAWTCTLLRSRYIAILDDTPTGWTVAGTLSYVGLGALARAKPSPAALTEEQQRDLFKGQPGTETACLLTLYDFTLANKLFCRHLITQPASDKSQSTPFGAFVSFTSYLYQHAYRSARSSLYACLTLLVLLILAEDATTAKLLCETAAPVRLCRQRPPFMPLPKTADRPYATAIIDLLADGISHNLRKRLDTSFFLQSLAVLSRLLTYLAKSRTKLGYHWSELWRSLLSFVRFLSQYPDDLRALSDITETVQTLVDVLALALTTGEAFLQDAKDYDDLFYKLVESGDALAKIRDTYSLPKTEKSSIDILIGVSKHYSELIESHRSKKEHLSPKEVNQIIKQGYETLSLEPKERLEPVGMFREADHKAKLKQIARIAVADAAALVSGAAL</sequence>